<gene>
    <name evidence="1" type="ORF">DEM34_06355</name>
</gene>
<dbReference type="InterPro" id="IPR036412">
    <property type="entry name" value="HAD-like_sf"/>
</dbReference>
<dbReference type="EMBL" id="QFFI01000007">
    <property type="protein sequence ID" value="PWG64118.1"/>
    <property type="molecule type" value="Genomic_DNA"/>
</dbReference>
<dbReference type="PANTHER" id="PTHR43344">
    <property type="entry name" value="PHOSPHOSERINE PHOSPHATASE"/>
    <property type="match status" value="1"/>
</dbReference>
<dbReference type="GO" id="GO:0006564">
    <property type="term" value="P:L-serine biosynthetic process"/>
    <property type="evidence" value="ECO:0007669"/>
    <property type="project" value="TreeGrafter"/>
</dbReference>
<comment type="caution">
    <text evidence="1">The sequence shown here is derived from an EMBL/GenBank/DDBJ whole genome shotgun (WGS) entry which is preliminary data.</text>
</comment>
<name>A0A2U2N4Z2_9GAMM</name>
<dbReference type="GO" id="GO:0005737">
    <property type="term" value="C:cytoplasm"/>
    <property type="evidence" value="ECO:0007669"/>
    <property type="project" value="TreeGrafter"/>
</dbReference>
<evidence type="ECO:0000313" key="2">
    <source>
        <dbReference type="Proteomes" id="UP000245474"/>
    </source>
</evidence>
<organism evidence="1 2">
    <name type="scientific">Sediminicurvatus halobius</name>
    <dbReference type="NCBI Taxonomy" id="2182432"/>
    <lineage>
        <taxon>Bacteria</taxon>
        <taxon>Pseudomonadati</taxon>
        <taxon>Pseudomonadota</taxon>
        <taxon>Gammaproteobacteria</taxon>
        <taxon>Chromatiales</taxon>
        <taxon>Ectothiorhodospiraceae</taxon>
        <taxon>Sediminicurvatus</taxon>
    </lineage>
</organism>
<proteinExistence type="predicted"/>
<dbReference type="NCBIfam" id="TIGR01490">
    <property type="entry name" value="HAD-SF-IB-hyp1"/>
    <property type="match status" value="1"/>
</dbReference>
<dbReference type="GO" id="GO:0036424">
    <property type="term" value="F:L-phosphoserine phosphatase activity"/>
    <property type="evidence" value="ECO:0007669"/>
    <property type="project" value="TreeGrafter"/>
</dbReference>
<reference evidence="1 2" key="1">
    <citation type="submission" date="2018-05" db="EMBL/GenBank/DDBJ databases">
        <title>Spiribacter halobius sp. nov., a moderately halophilic bacterium isolated from marine solar saltern.</title>
        <authorList>
            <person name="Zheng W.-S."/>
            <person name="Lu D.-C."/>
            <person name="Du Z.-J."/>
        </authorList>
    </citation>
    <scope>NUCLEOTIDE SEQUENCE [LARGE SCALE GENOMIC DNA]</scope>
    <source>
        <strain evidence="1 2">E85</strain>
    </source>
</reference>
<protein>
    <submittedName>
        <fullName evidence="1">HAD-IB family hydrolase</fullName>
    </submittedName>
</protein>
<dbReference type="InterPro" id="IPR006385">
    <property type="entry name" value="HAD_hydro_SerB1"/>
</dbReference>
<accession>A0A2U2N4Z2</accession>
<dbReference type="Gene3D" id="1.20.1440.100">
    <property type="entry name" value="SG protein - dephosphorylation function"/>
    <property type="match status" value="1"/>
</dbReference>
<evidence type="ECO:0000313" key="1">
    <source>
        <dbReference type="EMBL" id="PWG64118.1"/>
    </source>
</evidence>
<dbReference type="InterPro" id="IPR023214">
    <property type="entry name" value="HAD_sf"/>
</dbReference>
<dbReference type="NCBIfam" id="TIGR01488">
    <property type="entry name" value="HAD-SF-IB"/>
    <property type="match status" value="1"/>
</dbReference>
<keyword evidence="1" id="KW-0378">Hydrolase</keyword>
<dbReference type="OrthoDB" id="9784466at2"/>
<dbReference type="AlphaFoldDB" id="A0A2U2N4Z2"/>
<keyword evidence="2" id="KW-1185">Reference proteome</keyword>
<dbReference type="SUPFAM" id="SSF56784">
    <property type="entry name" value="HAD-like"/>
    <property type="match status" value="1"/>
</dbReference>
<sequence length="210" mass="23026">MTERRALALFDLDGTLTRRDTLSDLLYRSFGVAACLRAGLVLAPDLLGAAIGAVERDVAKVRLLRHFFGGMACATFRRLAGHYARAHLPLLLRPAAEARLLWHLQRGDRVVVVSASAEDWIRPWAEPLGLEVLGTRLERRDGRLTGYLDGENCRGGEKVKRVQALLDPAAYHPIHAYGDTSGDHAMLALAHHPVYRGLRGRLPAPAAATD</sequence>
<dbReference type="PANTHER" id="PTHR43344:SF14">
    <property type="entry name" value="HAD-IB FAMILY HYDROLASE"/>
    <property type="match status" value="1"/>
</dbReference>
<dbReference type="Proteomes" id="UP000245474">
    <property type="component" value="Unassembled WGS sequence"/>
</dbReference>
<dbReference type="GO" id="GO:0000287">
    <property type="term" value="F:magnesium ion binding"/>
    <property type="evidence" value="ECO:0007669"/>
    <property type="project" value="TreeGrafter"/>
</dbReference>
<dbReference type="Pfam" id="PF12710">
    <property type="entry name" value="HAD"/>
    <property type="match status" value="1"/>
</dbReference>
<dbReference type="InterPro" id="IPR050582">
    <property type="entry name" value="HAD-like_SerB"/>
</dbReference>
<dbReference type="RefSeq" id="WP_109677384.1">
    <property type="nucleotide sequence ID" value="NZ_CP086615.1"/>
</dbReference>
<dbReference type="Gene3D" id="3.40.50.1000">
    <property type="entry name" value="HAD superfamily/HAD-like"/>
    <property type="match status" value="1"/>
</dbReference>